<dbReference type="GO" id="GO:0003713">
    <property type="term" value="F:transcription coactivator activity"/>
    <property type="evidence" value="ECO:0007669"/>
    <property type="project" value="InterPro"/>
</dbReference>
<dbReference type="SUPFAM" id="SSF52047">
    <property type="entry name" value="RNI-like"/>
    <property type="match status" value="1"/>
</dbReference>
<sequence>MLDFAISANGGKVKAKGTIFLSNIQMVFVANKPVGNFIAFDMPLFFSEHWVMEVTISNLNCANGGKVKAKGTIFLSTIQMVFVANKPVGNFIAFDMPLFHIHNEKFNQPIFLCNNISGLVEPVVPDDQHRALYSTHAFKILFKEGGCGTFVPLFFNLIKSVRQYSQQYASREEQRADPLQAAQTPVDEMMRHARDDDDEDGIRVTSITRMVFPSGLLQSTDHHLLYLTERSTGLRELSLPLGRILNMKDFQGQSATGTGGRRCQLVQFYAIMTFFRIIVATGINCKQLEALELLGLVFTQQLSPEIANSLRGLKLLRLEMVHISKVSQKNLLSKCKKLQKVEIWHCLTSEGTESNFLASCEIKKREMNGVTKGSLSRDAELYDMKNLLNLLWQ</sequence>
<dbReference type="EMBL" id="SDRB02013216">
    <property type="protein sequence ID" value="THF95611.1"/>
    <property type="molecule type" value="Genomic_DNA"/>
</dbReference>
<dbReference type="InterPro" id="IPR032675">
    <property type="entry name" value="LRR_dom_sf"/>
</dbReference>
<evidence type="ECO:0000313" key="2">
    <source>
        <dbReference type="Proteomes" id="UP000306102"/>
    </source>
</evidence>
<dbReference type="GO" id="GO:0031490">
    <property type="term" value="F:chromatin DNA binding"/>
    <property type="evidence" value="ECO:0007669"/>
    <property type="project" value="TreeGrafter"/>
</dbReference>
<dbReference type="AlphaFoldDB" id="A0A4S4D091"/>
<name>A0A4S4D091_CAMSN</name>
<dbReference type="Gene3D" id="3.80.10.10">
    <property type="entry name" value="Ribonuclease Inhibitor"/>
    <property type="match status" value="1"/>
</dbReference>
<dbReference type="CDD" id="cd13214">
    <property type="entry name" value="PH-GRAM_WBP2"/>
    <property type="match status" value="1"/>
</dbReference>
<protein>
    <recommendedName>
        <fullName evidence="3">GRAM domain-containing protein</fullName>
    </recommendedName>
</protein>
<organism evidence="1 2">
    <name type="scientific">Camellia sinensis var. sinensis</name>
    <name type="common">China tea</name>
    <dbReference type="NCBI Taxonomy" id="542762"/>
    <lineage>
        <taxon>Eukaryota</taxon>
        <taxon>Viridiplantae</taxon>
        <taxon>Streptophyta</taxon>
        <taxon>Embryophyta</taxon>
        <taxon>Tracheophyta</taxon>
        <taxon>Spermatophyta</taxon>
        <taxon>Magnoliopsida</taxon>
        <taxon>eudicotyledons</taxon>
        <taxon>Gunneridae</taxon>
        <taxon>Pentapetalae</taxon>
        <taxon>asterids</taxon>
        <taxon>Ericales</taxon>
        <taxon>Theaceae</taxon>
        <taxon>Camellia</taxon>
    </lineage>
</organism>
<dbReference type="InterPro" id="IPR044852">
    <property type="entry name" value="WBP2-like"/>
</dbReference>
<proteinExistence type="predicted"/>
<evidence type="ECO:0000313" key="1">
    <source>
        <dbReference type="EMBL" id="THF95611.1"/>
    </source>
</evidence>
<reference evidence="1 2" key="1">
    <citation type="journal article" date="2018" name="Proc. Natl. Acad. Sci. U.S.A.">
        <title>Draft genome sequence of Camellia sinensis var. sinensis provides insights into the evolution of the tea genome and tea quality.</title>
        <authorList>
            <person name="Wei C."/>
            <person name="Yang H."/>
            <person name="Wang S."/>
            <person name="Zhao J."/>
            <person name="Liu C."/>
            <person name="Gao L."/>
            <person name="Xia E."/>
            <person name="Lu Y."/>
            <person name="Tai Y."/>
            <person name="She G."/>
            <person name="Sun J."/>
            <person name="Cao H."/>
            <person name="Tong W."/>
            <person name="Gao Q."/>
            <person name="Li Y."/>
            <person name="Deng W."/>
            <person name="Jiang X."/>
            <person name="Wang W."/>
            <person name="Chen Q."/>
            <person name="Zhang S."/>
            <person name="Li H."/>
            <person name="Wu J."/>
            <person name="Wang P."/>
            <person name="Li P."/>
            <person name="Shi C."/>
            <person name="Zheng F."/>
            <person name="Jian J."/>
            <person name="Huang B."/>
            <person name="Shan D."/>
            <person name="Shi M."/>
            <person name="Fang C."/>
            <person name="Yue Y."/>
            <person name="Li F."/>
            <person name="Li D."/>
            <person name="Wei S."/>
            <person name="Han B."/>
            <person name="Jiang C."/>
            <person name="Yin Y."/>
            <person name="Xia T."/>
            <person name="Zhang Z."/>
            <person name="Bennetzen J.L."/>
            <person name="Zhao S."/>
            <person name="Wan X."/>
        </authorList>
    </citation>
    <scope>NUCLEOTIDE SEQUENCE [LARGE SCALE GENOMIC DNA]</scope>
    <source>
        <strain evidence="2">cv. Shuchazao</strain>
        <tissue evidence="1">Leaf</tissue>
    </source>
</reference>
<dbReference type="GO" id="GO:0005634">
    <property type="term" value="C:nucleus"/>
    <property type="evidence" value="ECO:0007669"/>
    <property type="project" value="TreeGrafter"/>
</dbReference>
<comment type="caution">
    <text evidence="1">The sequence shown here is derived from an EMBL/GenBank/DDBJ whole genome shotgun (WGS) entry which is preliminary data.</text>
</comment>
<dbReference type="STRING" id="542762.A0A4S4D091"/>
<dbReference type="SUPFAM" id="SSF50729">
    <property type="entry name" value="PH domain-like"/>
    <property type="match status" value="1"/>
</dbReference>
<dbReference type="PANTHER" id="PTHR31606:SF1">
    <property type="entry name" value="WW DOMAIN BINDING PROTEIN 2, ISOFORM E"/>
    <property type="match status" value="1"/>
</dbReference>
<evidence type="ECO:0008006" key="3">
    <source>
        <dbReference type="Google" id="ProtNLM"/>
    </source>
</evidence>
<accession>A0A4S4D091</accession>
<keyword evidence="2" id="KW-1185">Reference proteome</keyword>
<dbReference type="PANTHER" id="PTHR31606">
    <property type="entry name" value="WW DOMAIN BINDING PROTEIN 2, ISOFORM E"/>
    <property type="match status" value="1"/>
</dbReference>
<dbReference type="Proteomes" id="UP000306102">
    <property type="component" value="Unassembled WGS sequence"/>
</dbReference>
<gene>
    <name evidence="1" type="ORF">TEA_016653</name>
</gene>